<keyword evidence="2 9" id="KW-0812">Transmembrane</keyword>
<protein>
    <recommendedName>
        <fullName evidence="12">CTAGE family member 5</fullName>
    </recommendedName>
</protein>
<dbReference type="Proteomes" id="UP000233140">
    <property type="component" value="Unassembled WGS sequence"/>
</dbReference>
<keyword evidence="11" id="KW-1185">Reference proteome</keyword>
<evidence type="ECO:0000313" key="11">
    <source>
        <dbReference type="Proteomes" id="UP000233140"/>
    </source>
</evidence>
<dbReference type="Ensembl" id="ENSMLET00000043612.1">
    <property type="protein sequence ID" value="ENSMLEP00000020119.1"/>
    <property type="gene ID" value="ENSMLEG00000034252.1"/>
</dbReference>
<reference evidence="10" key="1">
    <citation type="submission" date="2025-08" db="UniProtKB">
        <authorList>
            <consortium name="Ensembl"/>
        </authorList>
    </citation>
    <scope>IDENTIFICATION</scope>
</reference>
<keyword evidence="4 7" id="KW-0175">Coiled coil</keyword>
<feature type="compositionally biased region" description="Basic and acidic residues" evidence="8">
    <location>
        <begin position="522"/>
        <end position="535"/>
    </location>
</feature>
<evidence type="ECO:0008006" key="12">
    <source>
        <dbReference type="Google" id="ProtNLM"/>
    </source>
</evidence>
<evidence type="ECO:0000256" key="4">
    <source>
        <dbReference type="ARBA" id="ARBA00023054"/>
    </source>
</evidence>
<evidence type="ECO:0000313" key="10">
    <source>
        <dbReference type="Ensembl" id="ENSMLEP00000020119.1"/>
    </source>
</evidence>
<comment type="subcellular location">
    <subcellularLocation>
        <location evidence="1">Membrane</location>
        <topology evidence="1">Single-pass membrane protein</topology>
    </subcellularLocation>
</comment>
<feature type="coiled-coil region" evidence="7">
    <location>
        <begin position="113"/>
        <end position="238"/>
    </location>
</feature>
<dbReference type="Gene3D" id="1.20.5.340">
    <property type="match status" value="1"/>
</dbReference>
<name>A0A2K5YX35_MANLE</name>
<dbReference type="GO" id="GO:0005789">
    <property type="term" value="C:endoplasmic reticulum membrane"/>
    <property type="evidence" value="ECO:0007669"/>
    <property type="project" value="TreeGrafter"/>
</dbReference>
<keyword evidence="5 9" id="KW-0472">Membrane</keyword>
<dbReference type="FunFam" id="1.20.5.340:FF:000044">
    <property type="entry name" value="MIA SH3 domain ER export factor 2"/>
    <property type="match status" value="1"/>
</dbReference>
<feature type="coiled-coil region" evidence="7">
    <location>
        <begin position="334"/>
        <end position="435"/>
    </location>
</feature>
<dbReference type="GO" id="GO:0070971">
    <property type="term" value="C:endoplasmic reticulum exit site"/>
    <property type="evidence" value="ECO:0007669"/>
    <property type="project" value="TreeGrafter"/>
</dbReference>
<dbReference type="AlphaFoldDB" id="A0A2K5YX35"/>
<evidence type="ECO:0000256" key="2">
    <source>
        <dbReference type="ARBA" id="ARBA00022692"/>
    </source>
</evidence>
<dbReference type="GeneTree" id="ENSGT00950000182767"/>
<proteinExistence type="inferred from homology"/>
<sequence>MEEPGATPQLYLGLVMGELHRVVAALPIDSNPYGFPWELVICAAVVGFFAVLLFLRRSFISVRSRLYVGREKKLAIMLSGLIEVKCKLLEKFSLVQKEYEDYEVASSLEDASFENATMEEQSLEATCENLNRSNSELEHEILCLEKELTEEKSKHSQKNELMADFSKRIQSLEDESKSLKSQVAEAKIIFKIFQMTEERLKIAIKDALNENSQLQESQKQLLQEVEVWKEQVSKLNKQKITFEDSKVHAEQVLNDTANHIKTLTERLLKMKDWTARLGEDIMDDGNLEVNSESEDGAYLDDPPKGALKKLIHAAKLNASLKTLQGERNQIYIQLSEVDKTKEELTEHIKNLQTEQASLQSENTHFESENQKLQQKLKVMTELYQENEMKLYRKLTVEENNRLEKEEKLSKADKKISHATKELETYGQRVKDLEEELERTIHYYQQQIISHEKKAHHNWLAAWTAERNLNDLRKENANRQKLTKTEFKFELLEKDPHVLDGPNTHSPYGPSSLGPGNPLDHQITNERRESSCEKLTHPHTAPSDTGSLPSSWEQDCRMFPPPGRSYPDSALPPQRQDRFYSNSGRPSGPAELRSFNMPSLDKMDGSMPSEMESSRNDAKDDLGNLNMPDSSLPAENEATGPGFVPPPLAPIRGPLFPVDTRGPFMRRGPPFPPPPPGTRFGASRDYFPRRDFPGPPHVPLAMRNVYPPRGINEFPSGLISPSNEPATEHPKPQQDT</sequence>
<feature type="compositionally biased region" description="Basic and acidic residues" evidence="8">
    <location>
        <begin position="611"/>
        <end position="621"/>
    </location>
</feature>
<keyword evidence="3 9" id="KW-1133">Transmembrane helix</keyword>
<feature type="transmembrane region" description="Helical" evidence="9">
    <location>
        <begin position="35"/>
        <end position="55"/>
    </location>
</feature>
<dbReference type="InterPro" id="IPR051500">
    <property type="entry name" value="cTAGE_MIA/OTOR"/>
</dbReference>
<feature type="region of interest" description="Disordered" evidence="8">
    <location>
        <begin position="495"/>
        <end position="735"/>
    </location>
</feature>
<dbReference type="GO" id="GO:0006888">
    <property type="term" value="P:endoplasmic reticulum to Golgi vesicle-mediated transport"/>
    <property type="evidence" value="ECO:0007669"/>
    <property type="project" value="TreeGrafter"/>
</dbReference>
<evidence type="ECO:0000256" key="8">
    <source>
        <dbReference type="SAM" id="MobiDB-lite"/>
    </source>
</evidence>
<evidence type="ECO:0000256" key="1">
    <source>
        <dbReference type="ARBA" id="ARBA00004167"/>
    </source>
</evidence>
<comment type="similarity">
    <text evidence="6">Belongs to the cTAGE family.</text>
</comment>
<evidence type="ECO:0000256" key="9">
    <source>
        <dbReference type="SAM" id="Phobius"/>
    </source>
</evidence>
<feature type="compositionally biased region" description="Polar residues" evidence="8">
    <location>
        <begin position="541"/>
        <end position="552"/>
    </location>
</feature>
<organism evidence="10 11">
    <name type="scientific">Mandrillus leucophaeus</name>
    <name type="common">Drill</name>
    <name type="synonym">Papio leucophaeus</name>
    <dbReference type="NCBI Taxonomy" id="9568"/>
    <lineage>
        <taxon>Eukaryota</taxon>
        <taxon>Metazoa</taxon>
        <taxon>Chordata</taxon>
        <taxon>Craniata</taxon>
        <taxon>Vertebrata</taxon>
        <taxon>Euteleostomi</taxon>
        <taxon>Mammalia</taxon>
        <taxon>Eutheria</taxon>
        <taxon>Euarchontoglires</taxon>
        <taxon>Primates</taxon>
        <taxon>Haplorrhini</taxon>
        <taxon>Catarrhini</taxon>
        <taxon>Cercopithecidae</taxon>
        <taxon>Cercopithecinae</taxon>
        <taxon>Mandrillus</taxon>
    </lineage>
</organism>
<dbReference type="PANTHER" id="PTHR23158:SF38">
    <property type="entry name" value="MELANOMA INHIBITORY ACTIVITY PROTEIN 2"/>
    <property type="match status" value="1"/>
</dbReference>
<evidence type="ECO:0000256" key="6">
    <source>
        <dbReference type="ARBA" id="ARBA00038472"/>
    </source>
</evidence>
<dbReference type="PANTHER" id="PTHR23158">
    <property type="entry name" value="MELANOMA INHIBITORY ACTIVITY-RELATED"/>
    <property type="match status" value="1"/>
</dbReference>
<accession>A0A2K5YX35</accession>
<dbReference type="GO" id="GO:0035459">
    <property type="term" value="P:vesicle cargo loading"/>
    <property type="evidence" value="ECO:0007669"/>
    <property type="project" value="TreeGrafter"/>
</dbReference>
<reference evidence="10" key="2">
    <citation type="submission" date="2025-09" db="UniProtKB">
        <authorList>
            <consortium name="Ensembl"/>
        </authorList>
    </citation>
    <scope>IDENTIFICATION</scope>
</reference>
<evidence type="ECO:0000256" key="3">
    <source>
        <dbReference type="ARBA" id="ARBA00022989"/>
    </source>
</evidence>
<evidence type="ECO:0000256" key="7">
    <source>
        <dbReference type="SAM" id="Coils"/>
    </source>
</evidence>
<dbReference type="GO" id="GO:0009306">
    <property type="term" value="P:protein secretion"/>
    <property type="evidence" value="ECO:0007669"/>
    <property type="project" value="TreeGrafter"/>
</dbReference>
<evidence type="ECO:0000256" key="5">
    <source>
        <dbReference type="ARBA" id="ARBA00023136"/>
    </source>
</evidence>
<feature type="compositionally biased region" description="Basic and acidic residues" evidence="8">
    <location>
        <begin position="725"/>
        <end position="735"/>
    </location>
</feature>